<protein>
    <recommendedName>
        <fullName evidence="7">Peptidase C1A papain C-terminal domain-containing protein</fullName>
    </recommendedName>
</protein>
<dbReference type="SMART" id="SM00645">
    <property type="entry name" value="Pept_C1"/>
    <property type="match status" value="1"/>
</dbReference>
<dbReference type="GO" id="GO:0008234">
    <property type="term" value="F:cysteine-type peptidase activity"/>
    <property type="evidence" value="ECO:0007669"/>
    <property type="project" value="UniProtKB-KW"/>
</dbReference>
<dbReference type="InterPro" id="IPR039417">
    <property type="entry name" value="Peptidase_C1A_papain-like"/>
</dbReference>
<gene>
    <name evidence="8" type="ORF">GH714_003732</name>
</gene>
<evidence type="ECO:0000313" key="8">
    <source>
        <dbReference type="EMBL" id="KAF2309534.1"/>
    </source>
</evidence>
<comment type="similarity">
    <text evidence="1">Belongs to the peptidase C1 family.</text>
</comment>
<feature type="domain" description="Peptidase C1A papain C-terminal" evidence="7">
    <location>
        <begin position="2"/>
        <end position="184"/>
    </location>
</feature>
<keyword evidence="9" id="KW-1185">Reference proteome</keyword>
<evidence type="ECO:0000256" key="1">
    <source>
        <dbReference type="ARBA" id="ARBA00008455"/>
    </source>
</evidence>
<dbReference type="PANTHER" id="PTHR12411">
    <property type="entry name" value="CYSTEINE PROTEASE FAMILY C1-RELATED"/>
    <property type="match status" value="1"/>
</dbReference>
<dbReference type="InterPro" id="IPR000668">
    <property type="entry name" value="Peptidase_C1A_C"/>
</dbReference>
<name>A0A6A6M8E0_HEVBR</name>
<evidence type="ECO:0000256" key="2">
    <source>
        <dbReference type="ARBA" id="ARBA00022670"/>
    </source>
</evidence>
<keyword evidence="4" id="KW-0788">Thiol protease</keyword>
<evidence type="ECO:0000256" key="4">
    <source>
        <dbReference type="ARBA" id="ARBA00022807"/>
    </source>
</evidence>
<reference evidence="8 9" key="1">
    <citation type="journal article" date="2020" name="Mol. Plant">
        <title>The Chromosome-Based Rubber Tree Genome Provides New Insights into Spurge Genome Evolution and Rubber Biosynthesis.</title>
        <authorList>
            <person name="Liu J."/>
            <person name="Shi C."/>
            <person name="Shi C.C."/>
            <person name="Li W."/>
            <person name="Zhang Q.J."/>
            <person name="Zhang Y."/>
            <person name="Li K."/>
            <person name="Lu H.F."/>
            <person name="Shi C."/>
            <person name="Zhu S.T."/>
            <person name="Xiao Z.Y."/>
            <person name="Nan H."/>
            <person name="Yue Y."/>
            <person name="Zhu X.G."/>
            <person name="Wu Y."/>
            <person name="Hong X.N."/>
            <person name="Fan G.Y."/>
            <person name="Tong Y."/>
            <person name="Zhang D."/>
            <person name="Mao C.L."/>
            <person name="Liu Y.L."/>
            <person name="Hao S.J."/>
            <person name="Liu W.Q."/>
            <person name="Lv M.Q."/>
            <person name="Zhang H.B."/>
            <person name="Liu Y."/>
            <person name="Hu-Tang G.R."/>
            <person name="Wang J.P."/>
            <person name="Wang J.H."/>
            <person name="Sun Y.H."/>
            <person name="Ni S.B."/>
            <person name="Chen W.B."/>
            <person name="Zhang X.C."/>
            <person name="Jiao Y.N."/>
            <person name="Eichler E.E."/>
            <person name="Li G.H."/>
            <person name="Liu X."/>
            <person name="Gao L.Z."/>
        </authorList>
    </citation>
    <scope>NUCLEOTIDE SEQUENCE [LARGE SCALE GENOMIC DNA]</scope>
    <source>
        <strain evidence="9">cv. GT1</strain>
        <tissue evidence="8">Leaf</tissue>
    </source>
</reference>
<dbReference type="Proteomes" id="UP000467840">
    <property type="component" value="Chromosome 14"/>
</dbReference>
<evidence type="ECO:0000256" key="6">
    <source>
        <dbReference type="SAM" id="MobiDB-lite"/>
    </source>
</evidence>
<dbReference type="Pfam" id="PF00112">
    <property type="entry name" value="Peptidase_C1"/>
    <property type="match status" value="2"/>
</dbReference>
<evidence type="ECO:0000259" key="7">
    <source>
        <dbReference type="SMART" id="SM00645"/>
    </source>
</evidence>
<dbReference type="PRINTS" id="PR00705">
    <property type="entry name" value="PAPAIN"/>
</dbReference>
<keyword evidence="3" id="KW-0378">Hydrolase</keyword>
<keyword evidence="2" id="KW-0645">Protease</keyword>
<dbReference type="InterPro" id="IPR013128">
    <property type="entry name" value="Peptidase_C1A"/>
</dbReference>
<evidence type="ECO:0000313" key="9">
    <source>
        <dbReference type="Proteomes" id="UP000467840"/>
    </source>
</evidence>
<dbReference type="GO" id="GO:0006508">
    <property type="term" value="P:proteolysis"/>
    <property type="evidence" value="ECO:0007669"/>
    <property type="project" value="UniProtKB-KW"/>
</dbReference>
<dbReference type="EMBL" id="JAAGAX010000006">
    <property type="protein sequence ID" value="KAF2309534.1"/>
    <property type="molecule type" value="Genomic_DNA"/>
</dbReference>
<sequence>MSLDYYLAICSFTGRIRNDGLMEEYVGSCWSFSTTGAIEGINALVSGDLISLSEQELVDCDTSNYGCDGGYMDYAFEWVISNGGEKIASIDGYQVVAELDSALLYATAQQPISGIYDGSCSDNPDDIDHAVLMVGYGSENDGDYWIVKNSWGTDWGMEGYFYLRRNTNLPYGVCAVNAMASYPTKESTAPSPPSPPLLRPHHHRH</sequence>
<organism evidence="8 9">
    <name type="scientific">Hevea brasiliensis</name>
    <name type="common">Para rubber tree</name>
    <name type="synonym">Siphonia brasiliensis</name>
    <dbReference type="NCBI Taxonomy" id="3981"/>
    <lineage>
        <taxon>Eukaryota</taxon>
        <taxon>Viridiplantae</taxon>
        <taxon>Streptophyta</taxon>
        <taxon>Embryophyta</taxon>
        <taxon>Tracheophyta</taxon>
        <taxon>Spermatophyta</taxon>
        <taxon>Magnoliopsida</taxon>
        <taxon>eudicotyledons</taxon>
        <taxon>Gunneridae</taxon>
        <taxon>Pentapetalae</taxon>
        <taxon>rosids</taxon>
        <taxon>fabids</taxon>
        <taxon>Malpighiales</taxon>
        <taxon>Euphorbiaceae</taxon>
        <taxon>Crotonoideae</taxon>
        <taxon>Micrandreae</taxon>
        <taxon>Hevea</taxon>
    </lineage>
</organism>
<dbReference type="InterPro" id="IPR038765">
    <property type="entry name" value="Papain-like_cys_pep_sf"/>
</dbReference>
<comment type="caution">
    <text evidence="8">The sequence shown here is derived from an EMBL/GenBank/DDBJ whole genome shotgun (WGS) entry which is preliminary data.</text>
</comment>
<accession>A0A6A6M8E0</accession>
<evidence type="ECO:0000256" key="5">
    <source>
        <dbReference type="ARBA" id="ARBA00023157"/>
    </source>
</evidence>
<dbReference type="SUPFAM" id="SSF54001">
    <property type="entry name" value="Cysteine proteinases"/>
    <property type="match status" value="1"/>
</dbReference>
<dbReference type="Gene3D" id="3.90.70.10">
    <property type="entry name" value="Cysteine proteinases"/>
    <property type="match status" value="2"/>
</dbReference>
<keyword evidence="5" id="KW-1015">Disulfide bond</keyword>
<dbReference type="CDD" id="cd02248">
    <property type="entry name" value="Peptidase_C1A"/>
    <property type="match status" value="1"/>
</dbReference>
<dbReference type="InterPro" id="IPR025661">
    <property type="entry name" value="Pept_asp_AS"/>
</dbReference>
<dbReference type="PROSITE" id="PS00640">
    <property type="entry name" value="THIOL_PROTEASE_ASN"/>
    <property type="match status" value="1"/>
</dbReference>
<feature type="region of interest" description="Disordered" evidence="6">
    <location>
        <begin position="184"/>
        <end position="205"/>
    </location>
</feature>
<evidence type="ECO:0000256" key="3">
    <source>
        <dbReference type="ARBA" id="ARBA00022801"/>
    </source>
</evidence>
<dbReference type="PROSITE" id="PS00639">
    <property type="entry name" value="THIOL_PROTEASE_HIS"/>
    <property type="match status" value="1"/>
</dbReference>
<dbReference type="InterPro" id="IPR025660">
    <property type="entry name" value="Pept_his_AS"/>
</dbReference>
<proteinExistence type="inferred from homology"/>
<dbReference type="AlphaFoldDB" id="A0A6A6M8E0"/>